<accession>F3YXU4</accession>
<dbReference type="InterPro" id="IPR017871">
    <property type="entry name" value="ABC_transporter-like_CS"/>
</dbReference>
<protein>
    <submittedName>
        <fullName evidence="6">Oligopeptide/dipeptide ABC transporter, ATPase subunit</fullName>
    </submittedName>
</protein>
<keyword evidence="2" id="KW-0813">Transport</keyword>
<evidence type="ECO:0000313" key="6">
    <source>
        <dbReference type="EMBL" id="EGJ50646.1"/>
    </source>
</evidence>
<dbReference type="SMART" id="SM00382">
    <property type="entry name" value="AAA"/>
    <property type="match status" value="1"/>
</dbReference>
<keyword evidence="4" id="KW-0067">ATP-binding</keyword>
<keyword evidence="3" id="KW-0547">Nucleotide-binding</keyword>
<dbReference type="FunFam" id="3.40.50.300:FF:000016">
    <property type="entry name" value="Oligopeptide ABC transporter ATP-binding component"/>
    <property type="match status" value="1"/>
</dbReference>
<dbReference type="AlphaFoldDB" id="F3YXU4"/>
<dbReference type="PANTHER" id="PTHR43776:SF7">
    <property type="entry name" value="D,D-DIPEPTIDE TRANSPORT ATP-BINDING PROTEIN DDPF-RELATED"/>
    <property type="match status" value="1"/>
</dbReference>
<dbReference type="InterPro" id="IPR003439">
    <property type="entry name" value="ABC_transporter-like_ATP-bd"/>
</dbReference>
<evidence type="ECO:0000256" key="3">
    <source>
        <dbReference type="ARBA" id="ARBA00022741"/>
    </source>
</evidence>
<dbReference type="InterPro" id="IPR013563">
    <property type="entry name" value="Oligopep_ABC_C"/>
</dbReference>
<dbReference type="Pfam" id="PF08352">
    <property type="entry name" value="oligo_HPY"/>
    <property type="match status" value="1"/>
</dbReference>
<dbReference type="GO" id="GO:0005524">
    <property type="term" value="F:ATP binding"/>
    <property type="evidence" value="ECO:0007669"/>
    <property type="project" value="UniProtKB-KW"/>
</dbReference>
<dbReference type="HOGENOM" id="CLU_000604_1_23_7"/>
<reference evidence="6 7" key="1">
    <citation type="journal article" date="2011" name="J. Bacteriol.">
        <title>Genome sequence of the mercury-methylating and pleomorphic Desulfovibrio africanus Strain Walvis Bay.</title>
        <authorList>
            <person name="Brown S.D."/>
            <person name="Wall J.D."/>
            <person name="Kucken A.M."/>
            <person name="Gilmour C.C."/>
            <person name="Podar M."/>
            <person name="Brandt C.C."/>
            <person name="Teshima H."/>
            <person name="Detter J.C."/>
            <person name="Han C.S."/>
            <person name="Land M.L."/>
            <person name="Lucas S."/>
            <person name="Han J."/>
            <person name="Pennacchio L."/>
            <person name="Nolan M."/>
            <person name="Pitluck S."/>
            <person name="Woyke T."/>
            <person name="Goodwin L."/>
            <person name="Palumbo A.V."/>
            <person name="Elias D.A."/>
        </authorList>
    </citation>
    <scope>NUCLEOTIDE SEQUENCE [LARGE SCALE GENOMIC DNA]</scope>
    <source>
        <strain evidence="6 7">Walvis Bay</strain>
    </source>
</reference>
<evidence type="ECO:0000256" key="4">
    <source>
        <dbReference type="ARBA" id="ARBA00022840"/>
    </source>
</evidence>
<keyword evidence="7" id="KW-1185">Reference proteome</keyword>
<dbReference type="STRING" id="690850.Desaf_2322"/>
<dbReference type="Gene3D" id="3.40.50.300">
    <property type="entry name" value="P-loop containing nucleotide triphosphate hydrolases"/>
    <property type="match status" value="1"/>
</dbReference>
<dbReference type="InterPro" id="IPR003593">
    <property type="entry name" value="AAA+_ATPase"/>
</dbReference>
<dbReference type="Pfam" id="PF00005">
    <property type="entry name" value="ABC_tran"/>
    <property type="match status" value="1"/>
</dbReference>
<proteinExistence type="inferred from homology"/>
<feature type="domain" description="ABC transporter" evidence="5">
    <location>
        <begin position="5"/>
        <end position="252"/>
    </location>
</feature>
<dbReference type="Proteomes" id="UP000007844">
    <property type="component" value="Chromosome"/>
</dbReference>
<evidence type="ECO:0000259" key="5">
    <source>
        <dbReference type="PROSITE" id="PS50893"/>
    </source>
</evidence>
<dbReference type="KEGG" id="daf:Desaf_2322"/>
<dbReference type="GO" id="GO:0055085">
    <property type="term" value="P:transmembrane transport"/>
    <property type="evidence" value="ECO:0007669"/>
    <property type="project" value="UniProtKB-ARBA"/>
</dbReference>
<dbReference type="RefSeq" id="WP_014260354.1">
    <property type="nucleotide sequence ID" value="NC_016629.1"/>
</dbReference>
<organism evidence="6 7">
    <name type="scientific">Desulfocurvibacter africanus subsp. africanus str. Walvis Bay</name>
    <dbReference type="NCBI Taxonomy" id="690850"/>
    <lineage>
        <taxon>Bacteria</taxon>
        <taxon>Pseudomonadati</taxon>
        <taxon>Thermodesulfobacteriota</taxon>
        <taxon>Desulfovibrionia</taxon>
        <taxon>Desulfovibrionales</taxon>
        <taxon>Desulfovibrionaceae</taxon>
        <taxon>Desulfocurvibacter</taxon>
    </lineage>
</organism>
<sequence>MADLLEIQNVIREYHMREGPLGLTRSVLRAVDRVSLSVRAGETLGLVGESGCGKSTLARLMLGLEDPDAGAVLYKGKSLFPAPPADFREKVQMVFQDPYSSLNPRRSVGAIIGEPLAIHRHGSRRERANRVRELLSLVGLRPEDAVRYPHEFSGGQRQRVAIARALALNPELVVCDEAVSALDVSIQAQIINLLQGLQEKLGLTYVFISHDLAVVNYVSRRVAVMYLGRLVELAERDELYANPLHPYTRTLLAAAPEPDPRKTKRRLRLRDEAGALPPLACAFAPRCPLAEPACSEAVPDLREVVPGHFAACVRA</sequence>
<dbReference type="GO" id="GO:0016887">
    <property type="term" value="F:ATP hydrolysis activity"/>
    <property type="evidence" value="ECO:0007669"/>
    <property type="project" value="InterPro"/>
</dbReference>
<evidence type="ECO:0000256" key="2">
    <source>
        <dbReference type="ARBA" id="ARBA00022448"/>
    </source>
</evidence>
<gene>
    <name evidence="6" type="ORF">Desaf_2322</name>
</gene>
<dbReference type="PROSITE" id="PS00211">
    <property type="entry name" value="ABC_TRANSPORTER_1"/>
    <property type="match status" value="1"/>
</dbReference>
<dbReference type="NCBIfam" id="TIGR01727">
    <property type="entry name" value="oligo_HPY"/>
    <property type="match status" value="1"/>
</dbReference>
<comment type="similarity">
    <text evidence="1">Belongs to the ABC transporter superfamily.</text>
</comment>
<name>F3YXU4_DESAF</name>
<dbReference type="CDD" id="cd03257">
    <property type="entry name" value="ABC_NikE_OppD_transporters"/>
    <property type="match status" value="1"/>
</dbReference>
<dbReference type="eggNOG" id="COG4608">
    <property type="taxonomic scope" value="Bacteria"/>
</dbReference>
<dbReference type="InterPro" id="IPR027417">
    <property type="entry name" value="P-loop_NTPase"/>
</dbReference>
<evidence type="ECO:0000256" key="1">
    <source>
        <dbReference type="ARBA" id="ARBA00005417"/>
    </source>
</evidence>
<dbReference type="PANTHER" id="PTHR43776">
    <property type="entry name" value="TRANSPORT ATP-BINDING PROTEIN"/>
    <property type="match status" value="1"/>
</dbReference>
<dbReference type="InterPro" id="IPR050319">
    <property type="entry name" value="ABC_transp_ATP-bind"/>
</dbReference>
<dbReference type="GO" id="GO:0015833">
    <property type="term" value="P:peptide transport"/>
    <property type="evidence" value="ECO:0007669"/>
    <property type="project" value="InterPro"/>
</dbReference>
<dbReference type="EMBL" id="CP003221">
    <property type="protein sequence ID" value="EGJ50646.1"/>
    <property type="molecule type" value="Genomic_DNA"/>
</dbReference>
<dbReference type="PROSITE" id="PS50893">
    <property type="entry name" value="ABC_TRANSPORTER_2"/>
    <property type="match status" value="1"/>
</dbReference>
<dbReference type="SUPFAM" id="SSF52540">
    <property type="entry name" value="P-loop containing nucleoside triphosphate hydrolases"/>
    <property type="match status" value="1"/>
</dbReference>
<evidence type="ECO:0000313" key="7">
    <source>
        <dbReference type="Proteomes" id="UP000007844"/>
    </source>
</evidence>